<organism evidence="2 3">
    <name type="scientific">Pseudonocardia hierapolitana</name>
    <dbReference type="NCBI Taxonomy" id="1128676"/>
    <lineage>
        <taxon>Bacteria</taxon>
        <taxon>Bacillati</taxon>
        <taxon>Actinomycetota</taxon>
        <taxon>Actinomycetes</taxon>
        <taxon>Pseudonocardiales</taxon>
        <taxon>Pseudonocardiaceae</taxon>
        <taxon>Pseudonocardia</taxon>
    </lineage>
</organism>
<name>A0A561SQH6_9PSEU</name>
<dbReference type="AlphaFoldDB" id="A0A561SQH6"/>
<protein>
    <submittedName>
        <fullName evidence="2">Nucleotidyltransferase-like protein</fullName>
    </submittedName>
</protein>
<gene>
    <name evidence="2" type="ORF">FHX44_113016</name>
</gene>
<keyword evidence="3" id="KW-1185">Reference proteome</keyword>
<dbReference type="GO" id="GO:0016779">
    <property type="term" value="F:nucleotidyltransferase activity"/>
    <property type="evidence" value="ECO:0007669"/>
    <property type="project" value="InterPro"/>
</dbReference>
<evidence type="ECO:0000313" key="2">
    <source>
        <dbReference type="EMBL" id="TWF77112.1"/>
    </source>
</evidence>
<evidence type="ECO:0000313" key="3">
    <source>
        <dbReference type="Proteomes" id="UP000321261"/>
    </source>
</evidence>
<dbReference type="Pfam" id="PF01909">
    <property type="entry name" value="NTP_transf_2"/>
    <property type="match status" value="1"/>
</dbReference>
<accession>A0A561SQH6</accession>
<keyword evidence="2" id="KW-0808">Transferase</keyword>
<comment type="caution">
    <text evidence="2">The sequence shown here is derived from an EMBL/GenBank/DDBJ whole genome shotgun (WGS) entry which is preliminary data.</text>
</comment>
<dbReference type="CDD" id="cd05403">
    <property type="entry name" value="NT_KNTase_like"/>
    <property type="match status" value="1"/>
</dbReference>
<dbReference type="Proteomes" id="UP000321261">
    <property type="component" value="Unassembled WGS sequence"/>
</dbReference>
<dbReference type="SUPFAM" id="SSF81301">
    <property type="entry name" value="Nucleotidyltransferase"/>
    <property type="match status" value="1"/>
</dbReference>
<reference evidence="2 3" key="1">
    <citation type="submission" date="2019-06" db="EMBL/GenBank/DDBJ databases">
        <title>Sequencing the genomes of 1000 actinobacteria strains.</title>
        <authorList>
            <person name="Klenk H.-P."/>
        </authorList>
    </citation>
    <scope>NUCLEOTIDE SEQUENCE [LARGE SCALE GENOMIC DNA]</scope>
    <source>
        <strain evidence="2 3">DSM 45671</strain>
    </source>
</reference>
<feature type="domain" description="Polymerase nucleotidyl transferase" evidence="1">
    <location>
        <begin position="7"/>
        <end position="49"/>
    </location>
</feature>
<dbReference type="OrthoDB" id="5176171at2"/>
<dbReference type="RefSeq" id="WP_147256349.1">
    <property type="nucleotide sequence ID" value="NZ_VIWU01000001.1"/>
</dbReference>
<dbReference type="InterPro" id="IPR043519">
    <property type="entry name" value="NT_sf"/>
</dbReference>
<dbReference type="InterPro" id="IPR002934">
    <property type="entry name" value="Polymerase_NTP_transf_dom"/>
</dbReference>
<dbReference type="Gene3D" id="3.30.460.10">
    <property type="entry name" value="Beta Polymerase, domain 2"/>
    <property type="match status" value="1"/>
</dbReference>
<evidence type="ECO:0000259" key="1">
    <source>
        <dbReference type="Pfam" id="PF01909"/>
    </source>
</evidence>
<proteinExistence type="predicted"/>
<dbReference type="EMBL" id="VIWU01000001">
    <property type="protein sequence ID" value="TWF77112.1"/>
    <property type="molecule type" value="Genomic_DNA"/>
</dbReference>
<sequence>MAVLDAIVPELVTLPGVVAVVLGGSRARGTDRPDSDWDIGLYYRGGFDAGLIAGLGFPGHVAHPGEWGRIVNGGAWLSVEGEPVDVLLRDLDVIEGWWADAQAGHFEIDNVEGHIAGLPTYTPVGELAISRVLHGRLPQVTYPDALRTAAGRRWRWGGGFSLTYAEKYARRGDVALAAGMMARATAQTAHGVLAERGEWVLNEKGIVDAAGLAAAHEIIGTSARDPEGAVREVRELLSPPRLDELSARTAGAP</sequence>